<evidence type="ECO:0008006" key="4">
    <source>
        <dbReference type="Google" id="ProtNLM"/>
    </source>
</evidence>
<feature type="transmembrane region" description="Helical" evidence="1">
    <location>
        <begin position="139"/>
        <end position="158"/>
    </location>
</feature>
<feature type="transmembrane region" description="Helical" evidence="1">
    <location>
        <begin position="41"/>
        <end position="58"/>
    </location>
</feature>
<dbReference type="Proteomes" id="UP000053621">
    <property type="component" value="Unassembled WGS sequence"/>
</dbReference>
<dbReference type="RefSeq" id="WP_058568583.1">
    <property type="nucleotide sequence ID" value="NZ_LOPW02000022.1"/>
</dbReference>
<keyword evidence="3" id="KW-1185">Reference proteome</keyword>
<evidence type="ECO:0000256" key="1">
    <source>
        <dbReference type="SAM" id="Phobius"/>
    </source>
</evidence>
<comment type="caution">
    <text evidence="2">The sequence shown here is derived from an EMBL/GenBank/DDBJ whole genome shotgun (WGS) entry which is preliminary data.</text>
</comment>
<keyword evidence="1" id="KW-0812">Transmembrane</keyword>
<reference evidence="2" key="1">
    <citation type="submission" date="2017-08" db="EMBL/GenBank/DDBJ databases">
        <title>Haloferax marisrubri sp. nov., isolated from the Discovery deep brine-seawater interface in the Red Sea.</title>
        <authorList>
            <person name="Zhang G."/>
            <person name="Stingl U."/>
        </authorList>
    </citation>
    <scope>NUCLEOTIDE SEQUENCE [LARGE SCALE GENOMIC DNA]</scope>
    <source>
        <strain evidence="2">SB3</strain>
    </source>
</reference>
<feature type="transmembrane region" description="Helical" evidence="1">
    <location>
        <begin position="70"/>
        <end position="88"/>
    </location>
</feature>
<accession>A0A2P4NKV2</accession>
<name>A0A2P4NKV2_9EURY</name>
<gene>
    <name evidence="2" type="ORF">AUR65_018495</name>
</gene>
<sequence length="188" mass="20199">MTAVERRTQRLLGYVAVAGAVGWGGTYLVDELSTLSIAQDIYLVVVGWAVLLAAGALPRLTTPVMRRTRAWRVWLVVSAVALAVNAVANTPSLVPDPALFTLAQDYAYYHPWFAVYAVGYIATARYEPKSKLVGSAERTVYLASGALSLAVLVGLFALSPPDEYVLLAGGLLNVVPPLAAIAVRRRER</sequence>
<evidence type="ECO:0000313" key="2">
    <source>
        <dbReference type="EMBL" id="POG53765.1"/>
    </source>
</evidence>
<feature type="transmembrane region" description="Helical" evidence="1">
    <location>
        <begin position="164"/>
        <end position="183"/>
    </location>
</feature>
<evidence type="ECO:0000313" key="3">
    <source>
        <dbReference type="Proteomes" id="UP000053621"/>
    </source>
</evidence>
<keyword evidence="1" id="KW-1133">Transmembrane helix</keyword>
<dbReference type="EMBL" id="LOPW02000022">
    <property type="protein sequence ID" value="POG53765.1"/>
    <property type="molecule type" value="Genomic_DNA"/>
</dbReference>
<feature type="transmembrane region" description="Helical" evidence="1">
    <location>
        <begin position="108"/>
        <end position="127"/>
    </location>
</feature>
<feature type="transmembrane region" description="Helical" evidence="1">
    <location>
        <begin position="12"/>
        <end position="29"/>
    </location>
</feature>
<dbReference type="AlphaFoldDB" id="A0A2P4NKV2"/>
<proteinExistence type="predicted"/>
<organism evidence="2 3">
    <name type="scientific">Haloferax marisrubri</name>
    <dbReference type="NCBI Taxonomy" id="1544719"/>
    <lineage>
        <taxon>Archaea</taxon>
        <taxon>Methanobacteriati</taxon>
        <taxon>Methanobacteriota</taxon>
        <taxon>Stenosarchaea group</taxon>
        <taxon>Halobacteria</taxon>
        <taxon>Halobacteriales</taxon>
        <taxon>Haloferacaceae</taxon>
        <taxon>Haloferax</taxon>
    </lineage>
</organism>
<keyword evidence="1" id="KW-0472">Membrane</keyword>
<protein>
    <recommendedName>
        <fullName evidence="4">Histidine kinase N-terminal 7TM region domain-containing protein</fullName>
    </recommendedName>
</protein>